<reference evidence="1" key="1">
    <citation type="submission" date="2010-01" db="EMBL/GenBank/DDBJ databases">
        <title>Genome fragments of uncultured bacteria from the North Pacific subtropical Gyre.</title>
        <authorList>
            <person name="Pham V.D."/>
            <person name="Delong E.F."/>
        </authorList>
    </citation>
    <scope>NUCLEOTIDE SEQUENCE</scope>
</reference>
<sequence>MSEADSTATVSLHVGDHREPSTDPLELIVLRVMLLGTVVKKILAVKFKGVPSRPINHDVSWKENQIFSPRPQPSSGGADGWKVDPKQKLTRLDFRIPPRLCKAADNQVSLRSSGKKTIKLEKVELHVDYA</sequence>
<dbReference type="AlphaFoldDB" id="E7C6D2"/>
<evidence type="ECO:0000313" key="1">
    <source>
        <dbReference type="EMBL" id="ADI23006.1"/>
    </source>
</evidence>
<accession>E7C6D2</accession>
<dbReference type="EMBL" id="GU568003">
    <property type="protein sequence ID" value="ADI23006.1"/>
    <property type="molecule type" value="Genomic_DNA"/>
</dbReference>
<proteinExistence type="predicted"/>
<organism evidence="1">
    <name type="scientific">uncultured Planctomycetales bacterium HF0500_40D21</name>
    <dbReference type="NCBI Taxonomy" id="710747"/>
    <lineage>
        <taxon>Bacteria</taxon>
        <taxon>Pseudomonadati</taxon>
        <taxon>Planctomycetota</taxon>
        <taxon>Planctomycetia</taxon>
        <taxon>Planctomycetales</taxon>
        <taxon>environmental samples</taxon>
    </lineage>
</organism>
<protein>
    <submittedName>
        <fullName evidence="1">Uncharacterized protein</fullName>
    </submittedName>
</protein>
<name>E7C6D2_9BACT</name>